<sequence>MTKHTQHTHIGVAIANTELRRAIIRALKDEGEKEVHEITLLLLAQAEHPAVRCLIAQLDFRQNPRGLACILRDRGIEPIFLTPSLDQYKQCQESGIEALSMPFHLVELFDAIRHTRARLTQPILTRTVMHARSQ</sequence>
<name>A0A326U079_THEHA</name>
<evidence type="ECO:0000313" key="1">
    <source>
        <dbReference type="EMBL" id="PZW23562.1"/>
    </source>
</evidence>
<evidence type="ECO:0000313" key="2">
    <source>
        <dbReference type="Proteomes" id="UP000248806"/>
    </source>
</evidence>
<organism evidence="1 2">
    <name type="scientific">Thermosporothrix hazakensis</name>
    <dbReference type="NCBI Taxonomy" id="644383"/>
    <lineage>
        <taxon>Bacteria</taxon>
        <taxon>Bacillati</taxon>
        <taxon>Chloroflexota</taxon>
        <taxon>Ktedonobacteria</taxon>
        <taxon>Ktedonobacterales</taxon>
        <taxon>Thermosporotrichaceae</taxon>
        <taxon>Thermosporothrix</taxon>
    </lineage>
</organism>
<gene>
    <name evidence="1" type="ORF">EI42_04945</name>
</gene>
<comment type="caution">
    <text evidence="1">The sequence shown here is derived from an EMBL/GenBank/DDBJ whole genome shotgun (WGS) entry which is preliminary data.</text>
</comment>
<dbReference type="RefSeq" id="WP_111325239.1">
    <property type="nucleotide sequence ID" value="NZ_BIFX01000003.1"/>
</dbReference>
<reference evidence="1 2" key="1">
    <citation type="submission" date="2018-06" db="EMBL/GenBank/DDBJ databases">
        <title>Genomic Encyclopedia of Archaeal and Bacterial Type Strains, Phase II (KMG-II): from individual species to whole genera.</title>
        <authorList>
            <person name="Goeker M."/>
        </authorList>
    </citation>
    <scope>NUCLEOTIDE SEQUENCE [LARGE SCALE GENOMIC DNA]</scope>
    <source>
        <strain evidence="1 2">ATCC BAA-1881</strain>
    </source>
</reference>
<accession>A0A326U079</accession>
<dbReference type="Proteomes" id="UP000248806">
    <property type="component" value="Unassembled WGS sequence"/>
</dbReference>
<proteinExistence type="predicted"/>
<dbReference type="AlphaFoldDB" id="A0A326U079"/>
<keyword evidence="2" id="KW-1185">Reference proteome</keyword>
<protein>
    <submittedName>
        <fullName evidence="1">Uncharacterized protein</fullName>
    </submittedName>
</protein>
<dbReference type="EMBL" id="QKUF01000025">
    <property type="protein sequence ID" value="PZW23562.1"/>
    <property type="molecule type" value="Genomic_DNA"/>
</dbReference>